<dbReference type="GO" id="GO:0045893">
    <property type="term" value="P:positive regulation of DNA-templated transcription"/>
    <property type="evidence" value="ECO:0007669"/>
    <property type="project" value="TreeGrafter"/>
</dbReference>
<feature type="coiled-coil region" evidence="5">
    <location>
        <begin position="133"/>
        <end position="160"/>
    </location>
</feature>
<evidence type="ECO:0000256" key="5">
    <source>
        <dbReference type="SAM" id="Coils"/>
    </source>
</evidence>
<gene>
    <name evidence="9" type="primary">LOC109707707</name>
</gene>
<evidence type="ECO:0000256" key="1">
    <source>
        <dbReference type="ARBA" id="ARBA00005510"/>
    </source>
</evidence>
<name>A0A6P5ETY7_ANACO</name>
<accession>A0A6P5ETY7</accession>
<dbReference type="Gene3D" id="4.10.280.10">
    <property type="entry name" value="Helix-loop-helix DNA-binding domain"/>
    <property type="match status" value="1"/>
</dbReference>
<proteinExistence type="inferred from homology"/>
<dbReference type="PROSITE" id="PS50888">
    <property type="entry name" value="BHLH"/>
    <property type="match status" value="1"/>
</dbReference>
<comment type="similarity">
    <text evidence="1">Belongs to the bHLH protein family.</text>
</comment>
<feature type="compositionally biased region" description="Basic and acidic residues" evidence="6">
    <location>
        <begin position="78"/>
        <end position="87"/>
    </location>
</feature>
<sequence>MTLEALPSNELPAFLIYDTINAAAAAAAASSSRLLFNGNGGITEESPLIGGMAAMAEEVAVAAGEGRRKRRRRARSGKSKDDAESQRMTHIAVERNRRRLMNEHLAVLRSLTPDSYVQKGDQASIVGGAIDFVKELEQLLQSLEAQKRTLLQQQQQQQQKGNSDIFPTACYENDSPPFAQFFSYPQYAWCHPARDYPSLEIQHRPATVAPSVADIEVSLIETHANIRILTARQPGQLLKMVAGIQSLRLTILHLNVTVLDAIVLYSLSVKNLCYRYKILGSCWTPIFSETTVSSDPIGPSRPCKDSSVCPVFCALKILFSFYFLWTLMSRTILTC</sequence>
<dbReference type="SUPFAM" id="SSF47459">
    <property type="entry name" value="HLH, helix-loop-helix DNA-binding domain"/>
    <property type="match status" value="1"/>
</dbReference>
<dbReference type="GeneID" id="109707707"/>
<keyword evidence="2" id="KW-0805">Transcription regulation</keyword>
<dbReference type="GO" id="GO:0010052">
    <property type="term" value="P:guard cell differentiation"/>
    <property type="evidence" value="ECO:0007669"/>
    <property type="project" value="InterPro"/>
</dbReference>
<evidence type="ECO:0000256" key="4">
    <source>
        <dbReference type="ARBA" id="ARBA00023163"/>
    </source>
</evidence>
<dbReference type="RefSeq" id="XP_020084783.1">
    <property type="nucleotide sequence ID" value="XM_020229194.1"/>
</dbReference>
<evidence type="ECO:0000259" key="7">
    <source>
        <dbReference type="PROSITE" id="PS50888"/>
    </source>
</evidence>
<protein>
    <submittedName>
        <fullName evidence="9">Transcription factor bHLH94-like isoform X1</fullName>
    </submittedName>
</protein>
<dbReference type="OrthoDB" id="684567at2759"/>
<reference evidence="8" key="1">
    <citation type="journal article" date="2015" name="Nat. Genet.">
        <title>The pineapple genome and the evolution of CAM photosynthesis.</title>
        <authorList>
            <person name="Ming R."/>
            <person name="VanBuren R."/>
            <person name="Wai C.M."/>
            <person name="Tang H."/>
            <person name="Schatz M.C."/>
            <person name="Bowers J.E."/>
            <person name="Lyons E."/>
            <person name="Wang M.L."/>
            <person name="Chen J."/>
            <person name="Biggers E."/>
            <person name="Zhang J."/>
            <person name="Huang L."/>
            <person name="Zhang L."/>
            <person name="Miao W."/>
            <person name="Zhang J."/>
            <person name="Ye Z."/>
            <person name="Miao C."/>
            <person name="Lin Z."/>
            <person name="Wang H."/>
            <person name="Zhou H."/>
            <person name="Yim W.C."/>
            <person name="Priest H.D."/>
            <person name="Zheng C."/>
            <person name="Woodhouse M."/>
            <person name="Edger P.P."/>
            <person name="Guyot R."/>
            <person name="Guo H.B."/>
            <person name="Guo H."/>
            <person name="Zheng G."/>
            <person name="Singh R."/>
            <person name="Sharma A."/>
            <person name="Min X."/>
            <person name="Zheng Y."/>
            <person name="Lee H."/>
            <person name="Gurtowski J."/>
            <person name="Sedlazeck F.J."/>
            <person name="Harkess A."/>
            <person name="McKain M.R."/>
            <person name="Liao Z."/>
            <person name="Fang J."/>
            <person name="Liu J."/>
            <person name="Zhang X."/>
            <person name="Zhang Q."/>
            <person name="Hu W."/>
            <person name="Qin Y."/>
            <person name="Wang K."/>
            <person name="Chen L.Y."/>
            <person name="Shirley N."/>
            <person name="Lin Y.R."/>
            <person name="Liu L.Y."/>
            <person name="Hernandez A.G."/>
            <person name="Wright C.L."/>
            <person name="Bulone V."/>
            <person name="Tuskan G.A."/>
            <person name="Heath K."/>
            <person name="Zee F."/>
            <person name="Moore P.H."/>
            <person name="Sunkar R."/>
            <person name="Leebens-Mack J.H."/>
            <person name="Mockler T."/>
            <person name="Bennetzen J.L."/>
            <person name="Freeling M."/>
            <person name="Sankoff D."/>
            <person name="Paterson A.H."/>
            <person name="Zhu X."/>
            <person name="Yang X."/>
            <person name="Smith J.A."/>
            <person name="Cushman J.C."/>
            <person name="Paull R.E."/>
            <person name="Yu Q."/>
        </authorList>
    </citation>
    <scope>NUCLEOTIDE SEQUENCE [LARGE SCALE GENOMIC DNA]</scope>
    <source>
        <strain evidence="8">cv. F153</strain>
    </source>
</reference>
<keyword evidence="8" id="KW-1185">Reference proteome</keyword>
<keyword evidence="5" id="KW-0175">Coiled coil</keyword>
<keyword evidence="3" id="KW-0238">DNA-binding</keyword>
<dbReference type="GO" id="GO:0003677">
    <property type="term" value="F:DNA binding"/>
    <property type="evidence" value="ECO:0007669"/>
    <property type="project" value="UniProtKB-KW"/>
</dbReference>
<keyword evidence="4" id="KW-0804">Transcription</keyword>
<organism evidence="8 9">
    <name type="scientific">Ananas comosus</name>
    <name type="common">Pineapple</name>
    <name type="synonym">Ananas ananas</name>
    <dbReference type="NCBI Taxonomy" id="4615"/>
    <lineage>
        <taxon>Eukaryota</taxon>
        <taxon>Viridiplantae</taxon>
        <taxon>Streptophyta</taxon>
        <taxon>Embryophyta</taxon>
        <taxon>Tracheophyta</taxon>
        <taxon>Spermatophyta</taxon>
        <taxon>Magnoliopsida</taxon>
        <taxon>Liliopsida</taxon>
        <taxon>Poales</taxon>
        <taxon>Bromeliaceae</taxon>
        <taxon>Bromelioideae</taxon>
        <taxon>Ananas</taxon>
    </lineage>
</organism>
<dbReference type="GO" id="GO:0003700">
    <property type="term" value="F:DNA-binding transcription factor activity"/>
    <property type="evidence" value="ECO:0007669"/>
    <property type="project" value="InterPro"/>
</dbReference>
<evidence type="ECO:0000256" key="2">
    <source>
        <dbReference type="ARBA" id="ARBA00023015"/>
    </source>
</evidence>
<dbReference type="InterPro" id="IPR044283">
    <property type="entry name" value="FAMA/SPEECHLESS/MUTE-like"/>
</dbReference>
<dbReference type="GO" id="GO:0005634">
    <property type="term" value="C:nucleus"/>
    <property type="evidence" value="ECO:0007669"/>
    <property type="project" value="TreeGrafter"/>
</dbReference>
<evidence type="ECO:0000256" key="6">
    <source>
        <dbReference type="SAM" id="MobiDB-lite"/>
    </source>
</evidence>
<evidence type="ECO:0000313" key="8">
    <source>
        <dbReference type="Proteomes" id="UP000515123"/>
    </source>
</evidence>
<feature type="region of interest" description="Disordered" evidence="6">
    <location>
        <begin position="61"/>
        <end position="87"/>
    </location>
</feature>
<dbReference type="PANTHER" id="PTHR46684:SF16">
    <property type="entry name" value="TRANSCRIPTION FACTOR BHLH67-LIKE ISOFORM X2"/>
    <property type="match status" value="1"/>
</dbReference>
<dbReference type="InterPro" id="IPR036638">
    <property type="entry name" value="HLH_DNA-bd_sf"/>
</dbReference>
<evidence type="ECO:0000256" key="3">
    <source>
        <dbReference type="ARBA" id="ARBA00023125"/>
    </source>
</evidence>
<reference evidence="9" key="2">
    <citation type="submission" date="2025-08" db="UniProtKB">
        <authorList>
            <consortium name="RefSeq"/>
        </authorList>
    </citation>
    <scope>IDENTIFICATION</scope>
    <source>
        <tissue evidence="9">Leaf</tissue>
    </source>
</reference>
<dbReference type="AlphaFoldDB" id="A0A6P5ETY7"/>
<dbReference type="GO" id="GO:0046983">
    <property type="term" value="F:protein dimerization activity"/>
    <property type="evidence" value="ECO:0007669"/>
    <property type="project" value="InterPro"/>
</dbReference>
<feature type="domain" description="BHLH" evidence="7">
    <location>
        <begin position="85"/>
        <end position="136"/>
    </location>
</feature>
<dbReference type="SMART" id="SM00353">
    <property type="entry name" value="HLH"/>
    <property type="match status" value="1"/>
</dbReference>
<dbReference type="Pfam" id="PF00010">
    <property type="entry name" value="HLH"/>
    <property type="match status" value="1"/>
</dbReference>
<feature type="compositionally biased region" description="Basic residues" evidence="6">
    <location>
        <begin position="67"/>
        <end position="77"/>
    </location>
</feature>
<dbReference type="CDD" id="cd11448">
    <property type="entry name" value="bHLH_AtFAMA_like"/>
    <property type="match status" value="1"/>
</dbReference>
<dbReference type="Proteomes" id="UP000515123">
    <property type="component" value="Linkage group 3"/>
</dbReference>
<evidence type="ECO:0000313" key="9">
    <source>
        <dbReference type="RefSeq" id="XP_020084783.1"/>
    </source>
</evidence>
<dbReference type="PANTHER" id="PTHR46684">
    <property type="entry name" value="TRANSCRIPTION FACTOR FAMA"/>
    <property type="match status" value="1"/>
</dbReference>
<dbReference type="InterPro" id="IPR011598">
    <property type="entry name" value="bHLH_dom"/>
</dbReference>